<evidence type="ECO:0000256" key="8">
    <source>
        <dbReference type="ARBA" id="ARBA00022676"/>
    </source>
</evidence>
<dbReference type="Proteomes" id="UP000198636">
    <property type="component" value="Unassembled WGS sequence"/>
</dbReference>
<evidence type="ECO:0000256" key="7">
    <source>
        <dbReference type="ARBA" id="ARBA00022490"/>
    </source>
</evidence>
<evidence type="ECO:0000256" key="11">
    <source>
        <dbReference type="ARBA" id="ARBA00022726"/>
    </source>
</evidence>
<feature type="domain" description="Phosphoribosyltransferase" evidence="17">
    <location>
        <begin position="12"/>
        <end position="160"/>
    </location>
</feature>
<evidence type="ECO:0000313" key="18">
    <source>
        <dbReference type="EMBL" id="SCX89548.1"/>
    </source>
</evidence>
<dbReference type="AlphaFoldDB" id="A0A1G5BHH9"/>
<comment type="pathway">
    <text evidence="5">Purine metabolism; GMP biosynthesis via salvage pathway; GMP from guanine: step 1/1.</text>
</comment>
<dbReference type="GO" id="GO:0032263">
    <property type="term" value="P:GMP salvage"/>
    <property type="evidence" value="ECO:0007669"/>
    <property type="project" value="TreeGrafter"/>
</dbReference>
<comment type="function">
    <text evidence="2">Purine salvage pathway enzyme that catalyzes the transfer of the ribosyl-5-phosphate group from 5-phospho-alpha-D-ribose 1-diphosphate (PRPP) to the N9 position of the 6-oxopurines hypoxanthine and guanine to form the corresponding ribonucleotides IMP (inosine 5'-monophosphate) and GMP (guanosine 5'-monophosphate), with the release of PPi.</text>
</comment>
<keyword evidence="10 16" id="KW-0479">Metal-binding</keyword>
<proteinExistence type="inferred from homology"/>
<gene>
    <name evidence="18" type="ORF">SAMN03080606_00418</name>
</gene>
<evidence type="ECO:0000256" key="14">
    <source>
        <dbReference type="ARBA" id="ARBA00048811"/>
    </source>
</evidence>
<keyword evidence="19" id="KW-1185">Reference proteome</keyword>
<keyword evidence="12 16" id="KW-0547">Nucleotide-binding</keyword>
<evidence type="ECO:0000256" key="12">
    <source>
        <dbReference type="ARBA" id="ARBA00022741"/>
    </source>
</evidence>
<evidence type="ECO:0000256" key="9">
    <source>
        <dbReference type="ARBA" id="ARBA00022679"/>
    </source>
</evidence>
<evidence type="ECO:0000313" key="19">
    <source>
        <dbReference type="Proteomes" id="UP000198636"/>
    </source>
</evidence>
<dbReference type="FunFam" id="3.40.50.2020:FF:000006">
    <property type="entry name" value="Hypoxanthine phosphoribosyltransferase"/>
    <property type="match status" value="1"/>
</dbReference>
<dbReference type="InterPro" id="IPR005904">
    <property type="entry name" value="Hxn_phspho_trans"/>
</dbReference>
<dbReference type="GO" id="GO:0000287">
    <property type="term" value="F:magnesium ion binding"/>
    <property type="evidence" value="ECO:0007669"/>
    <property type="project" value="TreeGrafter"/>
</dbReference>
<evidence type="ECO:0000256" key="1">
    <source>
        <dbReference type="ARBA" id="ARBA00001946"/>
    </source>
</evidence>
<dbReference type="InterPro" id="IPR050408">
    <property type="entry name" value="HGPRT"/>
</dbReference>
<comment type="catalytic activity">
    <reaction evidence="14">
        <text>GMP + diphosphate = guanine + 5-phospho-alpha-D-ribose 1-diphosphate</text>
        <dbReference type="Rhea" id="RHEA:25424"/>
        <dbReference type="ChEBI" id="CHEBI:16235"/>
        <dbReference type="ChEBI" id="CHEBI:33019"/>
        <dbReference type="ChEBI" id="CHEBI:58017"/>
        <dbReference type="ChEBI" id="CHEBI:58115"/>
        <dbReference type="EC" id="2.4.2.8"/>
    </reaction>
    <physiologicalReaction direction="right-to-left" evidence="14">
        <dbReference type="Rhea" id="RHEA:25426"/>
    </physiologicalReaction>
</comment>
<dbReference type="PANTHER" id="PTHR43340">
    <property type="entry name" value="HYPOXANTHINE-GUANINE PHOSPHORIBOSYLTRANSFERASE"/>
    <property type="match status" value="1"/>
</dbReference>
<name>A0A1G5BHH9_9FIRM</name>
<dbReference type="NCBIfam" id="TIGR01203">
    <property type="entry name" value="HGPRTase"/>
    <property type="match status" value="1"/>
</dbReference>
<dbReference type="GO" id="GO:0046100">
    <property type="term" value="P:hypoxanthine metabolic process"/>
    <property type="evidence" value="ECO:0007669"/>
    <property type="project" value="TreeGrafter"/>
</dbReference>
<comment type="similarity">
    <text evidence="6 16">Belongs to the purine/pyrimidine phosphoribosyltransferase family.</text>
</comment>
<organism evidence="18 19">
    <name type="scientific">Alkaliphilus peptidifermentans DSM 18978</name>
    <dbReference type="NCBI Taxonomy" id="1120976"/>
    <lineage>
        <taxon>Bacteria</taxon>
        <taxon>Bacillati</taxon>
        <taxon>Bacillota</taxon>
        <taxon>Clostridia</taxon>
        <taxon>Peptostreptococcales</taxon>
        <taxon>Natronincolaceae</taxon>
        <taxon>Alkaliphilus</taxon>
    </lineage>
</organism>
<evidence type="ECO:0000256" key="2">
    <source>
        <dbReference type="ARBA" id="ARBA00002049"/>
    </source>
</evidence>
<evidence type="ECO:0000256" key="3">
    <source>
        <dbReference type="ARBA" id="ARBA00004496"/>
    </source>
</evidence>
<evidence type="ECO:0000256" key="16">
    <source>
        <dbReference type="RuleBase" id="RU364099"/>
    </source>
</evidence>
<dbReference type="GO" id="GO:0052657">
    <property type="term" value="F:guanine phosphoribosyltransferase activity"/>
    <property type="evidence" value="ECO:0007669"/>
    <property type="project" value="UniProtKB-ARBA"/>
</dbReference>
<dbReference type="SUPFAM" id="SSF53271">
    <property type="entry name" value="PRTase-like"/>
    <property type="match status" value="1"/>
</dbReference>
<dbReference type="STRING" id="1120976.SAMN03080606_00418"/>
<dbReference type="EMBL" id="FMUS01000002">
    <property type="protein sequence ID" value="SCX89548.1"/>
    <property type="molecule type" value="Genomic_DNA"/>
</dbReference>
<protein>
    <recommendedName>
        <fullName evidence="16">Hypoxanthine phosphoribosyltransferase</fullName>
        <ecNumber evidence="16">2.4.2.8</ecNumber>
    </recommendedName>
</protein>
<evidence type="ECO:0000259" key="17">
    <source>
        <dbReference type="Pfam" id="PF00156"/>
    </source>
</evidence>
<dbReference type="CDD" id="cd06223">
    <property type="entry name" value="PRTases_typeI"/>
    <property type="match status" value="1"/>
</dbReference>
<dbReference type="OrthoDB" id="9802824at2"/>
<keyword evidence="8 16" id="KW-0328">Glycosyltransferase</keyword>
<evidence type="ECO:0000256" key="15">
    <source>
        <dbReference type="ARBA" id="ARBA00049402"/>
    </source>
</evidence>
<comment type="cofactor">
    <cofactor evidence="1 16">
        <name>Mg(2+)</name>
        <dbReference type="ChEBI" id="CHEBI:18420"/>
    </cofactor>
</comment>
<dbReference type="RefSeq" id="WP_091539417.1">
    <property type="nucleotide sequence ID" value="NZ_FMUS01000002.1"/>
</dbReference>
<dbReference type="InterPro" id="IPR029057">
    <property type="entry name" value="PRTase-like"/>
</dbReference>
<comment type="catalytic activity">
    <reaction evidence="15">
        <text>IMP + diphosphate = hypoxanthine + 5-phospho-alpha-D-ribose 1-diphosphate</text>
        <dbReference type="Rhea" id="RHEA:17973"/>
        <dbReference type="ChEBI" id="CHEBI:17368"/>
        <dbReference type="ChEBI" id="CHEBI:33019"/>
        <dbReference type="ChEBI" id="CHEBI:58017"/>
        <dbReference type="ChEBI" id="CHEBI:58053"/>
        <dbReference type="EC" id="2.4.2.8"/>
    </reaction>
    <physiologicalReaction direction="right-to-left" evidence="15">
        <dbReference type="Rhea" id="RHEA:17975"/>
    </physiologicalReaction>
</comment>
<keyword evidence="13 16" id="KW-0460">Magnesium</keyword>
<comment type="subcellular location">
    <subcellularLocation>
        <location evidence="3 16">Cytoplasm</location>
    </subcellularLocation>
</comment>
<evidence type="ECO:0000256" key="4">
    <source>
        <dbReference type="ARBA" id="ARBA00004669"/>
    </source>
</evidence>
<dbReference type="GO" id="GO:0006178">
    <property type="term" value="P:guanine salvage"/>
    <property type="evidence" value="ECO:0007669"/>
    <property type="project" value="TreeGrafter"/>
</dbReference>
<evidence type="ECO:0000256" key="5">
    <source>
        <dbReference type="ARBA" id="ARBA00004676"/>
    </source>
</evidence>
<dbReference type="Gene3D" id="3.40.50.2020">
    <property type="match status" value="1"/>
</dbReference>
<dbReference type="GO" id="GO:0000166">
    <property type="term" value="F:nucleotide binding"/>
    <property type="evidence" value="ECO:0007669"/>
    <property type="project" value="UniProtKB-KW"/>
</dbReference>
<dbReference type="UniPathway" id="UPA00591">
    <property type="reaction ID" value="UER00648"/>
</dbReference>
<dbReference type="InterPro" id="IPR000836">
    <property type="entry name" value="PRTase_dom"/>
</dbReference>
<accession>A0A1G5BHH9</accession>
<dbReference type="GO" id="GO:0032264">
    <property type="term" value="P:IMP salvage"/>
    <property type="evidence" value="ECO:0007669"/>
    <property type="project" value="UniProtKB-UniPathway"/>
</dbReference>
<dbReference type="GO" id="GO:0006166">
    <property type="term" value="P:purine ribonucleoside salvage"/>
    <property type="evidence" value="ECO:0007669"/>
    <property type="project" value="UniProtKB-KW"/>
</dbReference>
<comment type="pathway">
    <text evidence="4 16">Purine metabolism; IMP biosynthesis via salvage pathway; IMP from hypoxanthine: step 1/1.</text>
</comment>
<dbReference type="GO" id="GO:0005829">
    <property type="term" value="C:cytosol"/>
    <property type="evidence" value="ECO:0007669"/>
    <property type="project" value="TreeGrafter"/>
</dbReference>
<dbReference type="EC" id="2.4.2.8" evidence="16"/>
<dbReference type="PANTHER" id="PTHR43340:SF1">
    <property type="entry name" value="HYPOXANTHINE PHOSPHORIBOSYLTRANSFERASE"/>
    <property type="match status" value="1"/>
</dbReference>
<keyword evidence="7 16" id="KW-0963">Cytoplasm</keyword>
<dbReference type="GO" id="GO:0004422">
    <property type="term" value="F:hypoxanthine phosphoribosyltransferase activity"/>
    <property type="evidence" value="ECO:0007669"/>
    <property type="project" value="InterPro"/>
</dbReference>
<dbReference type="Pfam" id="PF00156">
    <property type="entry name" value="Pribosyltran"/>
    <property type="match status" value="1"/>
</dbReference>
<keyword evidence="9 16" id="KW-0808">Transferase</keyword>
<evidence type="ECO:0000256" key="6">
    <source>
        <dbReference type="ARBA" id="ARBA00008391"/>
    </source>
</evidence>
<evidence type="ECO:0000256" key="13">
    <source>
        <dbReference type="ARBA" id="ARBA00022842"/>
    </source>
</evidence>
<sequence length="179" mass="20355">MNKDVEAILFTEEQIATKVKELGKQITVDYENMEDIIMIGVLKGANVFLGDLIREIALPVYVDFMAVSSYGYSTQSSGVVKIMKDLDIEIEGKHVIIVEDIVDTGLTLKYLTENLKSRKIASLKICALLDKPERRKCDLKLDYIGFDIPDRFIVGYGIDYAEKYRNLPYVAILKEEAYQ</sequence>
<keyword evidence="11 16" id="KW-0660">Purine salvage</keyword>
<evidence type="ECO:0000256" key="10">
    <source>
        <dbReference type="ARBA" id="ARBA00022723"/>
    </source>
</evidence>
<reference evidence="18 19" key="1">
    <citation type="submission" date="2016-10" db="EMBL/GenBank/DDBJ databases">
        <authorList>
            <person name="de Groot N.N."/>
        </authorList>
    </citation>
    <scope>NUCLEOTIDE SEQUENCE [LARGE SCALE GENOMIC DNA]</scope>
    <source>
        <strain evidence="18 19">DSM 18978</strain>
    </source>
</reference>